<proteinExistence type="predicted"/>
<dbReference type="WBParaSite" id="sdigi.contig2.g229.t1">
    <property type="protein sequence ID" value="sdigi.contig2.g229.t1"/>
    <property type="gene ID" value="sdigi.contig2.g229"/>
</dbReference>
<reference evidence="2" key="1">
    <citation type="submission" date="2022-11" db="UniProtKB">
        <authorList>
            <consortium name="WormBaseParasite"/>
        </authorList>
    </citation>
    <scope>IDENTIFICATION</scope>
</reference>
<name>A0A915PQR2_9BILA</name>
<evidence type="ECO:0000313" key="1">
    <source>
        <dbReference type="Proteomes" id="UP000887581"/>
    </source>
</evidence>
<evidence type="ECO:0000313" key="2">
    <source>
        <dbReference type="WBParaSite" id="sdigi.contig2.g229.t1"/>
    </source>
</evidence>
<organism evidence="1 2">
    <name type="scientific">Setaria digitata</name>
    <dbReference type="NCBI Taxonomy" id="48799"/>
    <lineage>
        <taxon>Eukaryota</taxon>
        <taxon>Metazoa</taxon>
        <taxon>Ecdysozoa</taxon>
        <taxon>Nematoda</taxon>
        <taxon>Chromadorea</taxon>
        <taxon>Rhabditida</taxon>
        <taxon>Spirurina</taxon>
        <taxon>Spiruromorpha</taxon>
        <taxon>Filarioidea</taxon>
        <taxon>Setariidae</taxon>
        <taxon>Setaria</taxon>
    </lineage>
</organism>
<protein>
    <submittedName>
        <fullName evidence="2">Uncharacterized protein</fullName>
    </submittedName>
</protein>
<accession>A0A915PQR2</accession>
<keyword evidence="1" id="KW-1185">Reference proteome</keyword>
<dbReference type="AlphaFoldDB" id="A0A915PQR2"/>
<dbReference type="Proteomes" id="UP000887581">
    <property type="component" value="Unplaced"/>
</dbReference>
<sequence>MELRGVQKLQILELMTNCYVGPVKDKETNETQNAKKARKSKRQVSKDYLRFSDELQKHTSIELLSVRRSDRVTSRDGDYSATPMVGCVLFGAFGEERSVAETEVYYLTGTLCRRLSPYDMLINGSTLEGNTEFNY</sequence>